<feature type="compositionally biased region" description="Gly residues" evidence="1">
    <location>
        <begin position="126"/>
        <end position="139"/>
    </location>
</feature>
<feature type="region of interest" description="Disordered" evidence="1">
    <location>
        <begin position="172"/>
        <end position="194"/>
    </location>
</feature>
<dbReference type="PANTHER" id="PTHR37932">
    <property type="entry name" value="SMALL LYSINE-RICH PROTEIN 1"/>
    <property type="match status" value="1"/>
</dbReference>
<evidence type="ECO:0000256" key="1">
    <source>
        <dbReference type="SAM" id="MobiDB-lite"/>
    </source>
</evidence>
<accession>A0A7R8WAK5</accession>
<organism evidence="2">
    <name type="scientific">Cyprideis torosa</name>
    <dbReference type="NCBI Taxonomy" id="163714"/>
    <lineage>
        <taxon>Eukaryota</taxon>
        <taxon>Metazoa</taxon>
        <taxon>Ecdysozoa</taxon>
        <taxon>Arthropoda</taxon>
        <taxon>Crustacea</taxon>
        <taxon>Oligostraca</taxon>
        <taxon>Ostracoda</taxon>
        <taxon>Podocopa</taxon>
        <taxon>Podocopida</taxon>
        <taxon>Cytherocopina</taxon>
        <taxon>Cytheroidea</taxon>
        <taxon>Cytherideidae</taxon>
        <taxon>Cyprideis</taxon>
    </lineage>
</organism>
<sequence length="194" mass="20121">MCLISKQVVDSGAGVKPQPLIPTNLITVHFLGSLAELPTLAPAAAEVPSSASAVTSAPPAPVGLKPDSKASPRRSGNRGAKKGAESRSVSNPSKSPRPKKTAPRSRSVPVSGSKKDSGKRKKQGKKGGTTGGRRSGGGEGKAKQDILCSAALENAHYTCHNVPDLLFTRGFQWPALAKGKKGKKKKRGGKKKKD</sequence>
<dbReference type="OrthoDB" id="5989977at2759"/>
<evidence type="ECO:0000313" key="2">
    <source>
        <dbReference type="EMBL" id="CAD7225590.1"/>
    </source>
</evidence>
<protein>
    <submittedName>
        <fullName evidence="2">Uncharacterized protein</fullName>
    </submittedName>
</protein>
<feature type="compositionally biased region" description="Basic residues" evidence="1">
    <location>
        <begin position="71"/>
        <end position="81"/>
    </location>
</feature>
<dbReference type="PANTHER" id="PTHR37932:SF1">
    <property type="entry name" value="SMALL LYSINE-RICH PROTEIN 1"/>
    <property type="match status" value="1"/>
</dbReference>
<dbReference type="AlphaFoldDB" id="A0A7R8WAK5"/>
<proteinExistence type="predicted"/>
<name>A0A7R8WAK5_9CRUS</name>
<feature type="compositionally biased region" description="Basic residues" evidence="1">
    <location>
        <begin position="178"/>
        <end position="194"/>
    </location>
</feature>
<feature type="region of interest" description="Disordered" evidence="1">
    <location>
        <begin position="51"/>
        <end position="143"/>
    </location>
</feature>
<reference evidence="2" key="1">
    <citation type="submission" date="2020-11" db="EMBL/GenBank/DDBJ databases">
        <authorList>
            <person name="Tran Van P."/>
        </authorList>
    </citation>
    <scope>NUCLEOTIDE SEQUENCE</scope>
</reference>
<dbReference type="EMBL" id="OB660608">
    <property type="protein sequence ID" value="CAD7225590.1"/>
    <property type="molecule type" value="Genomic_DNA"/>
</dbReference>
<gene>
    <name evidence="2" type="ORF">CTOB1V02_LOCUS3526</name>
</gene>
<dbReference type="InterPro" id="IPR037760">
    <property type="entry name" value="SMKR1"/>
</dbReference>